<dbReference type="GO" id="GO:0008865">
    <property type="term" value="F:fructokinase activity"/>
    <property type="evidence" value="ECO:0007669"/>
    <property type="project" value="UniProtKB-ARBA"/>
</dbReference>
<evidence type="ECO:0000259" key="7">
    <source>
        <dbReference type="Pfam" id="PF00294"/>
    </source>
</evidence>
<evidence type="ECO:0000256" key="2">
    <source>
        <dbReference type="ARBA" id="ARBA00022679"/>
    </source>
</evidence>
<keyword evidence="4 6" id="KW-0418">Kinase</keyword>
<dbReference type="InterPro" id="IPR002173">
    <property type="entry name" value="Carboh/pur_kinase_PfkB_CS"/>
</dbReference>
<dbReference type="AlphaFoldDB" id="A0LWT2"/>
<dbReference type="GO" id="GO:0005524">
    <property type="term" value="F:ATP binding"/>
    <property type="evidence" value="ECO:0007669"/>
    <property type="project" value="UniProtKB-KW"/>
</dbReference>
<dbReference type="Proteomes" id="UP000008221">
    <property type="component" value="Chromosome"/>
</dbReference>
<dbReference type="RefSeq" id="WP_011720955.1">
    <property type="nucleotide sequence ID" value="NC_008578.1"/>
</dbReference>
<dbReference type="InterPro" id="IPR029056">
    <property type="entry name" value="Ribokinase-like"/>
</dbReference>
<dbReference type="Pfam" id="PF00294">
    <property type="entry name" value="PfkB"/>
    <property type="match status" value="1"/>
</dbReference>
<dbReference type="PANTHER" id="PTHR43085">
    <property type="entry name" value="HEXOKINASE FAMILY MEMBER"/>
    <property type="match status" value="1"/>
</dbReference>
<proteinExistence type="inferred from homology"/>
<accession>A0LWT2</accession>
<dbReference type="InParanoid" id="A0LWT2"/>
<organism evidence="8 9">
    <name type="scientific">Acidothermus cellulolyticus (strain ATCC 43068 / DSM 8971 / 11B)</name>
    <dbReference type="NCBI Taxonomy" id="351607"/>
    <lineage>
        <taxon>Bacteria</taxon>
        <taxon>Bacillati</taxon>
        <taxon>Actinomycetota</taxon>
        <taxon>Actinomycetes</taxon>
        <taxon>Acidothermales</taxon>
        <taxon>Acidothermaceae</taxon>
        <taxon>Acidothermus</taxon>
    </lineage>
</organism>
<dbReference type="PROSITE" id="PS00584">
    <property type="entry name" value="PFKB_KINASES_2"/>
    <property type="match status" value="1"/>
</dbReference>
<dbReference type="InterPro" id="IPR011611">
    <property type="entry name" value="PfkB_dom"/>
</dbReference>
<dbReference type="OrthoDB" id="9795789at2"/>
<dbReference type="CDD" id="cd01167">
    <property type="entry name" value="bac_FRK"/>
    <property type="match status" value="1"/>
</dbReference>
<dbReference type="HOGENOM" id="CLU_027634_6_2_11"/>
<evidence type="ECO:0000256" key="6">
    <source>
        <dbReference type="RuleBase" id="RU003704"/>
    </source>
</evidence>
<dbReference type="STRING" id="351607.Acel_2120"/>
<name>A0LWT2_ACIC1</name>
<dbReference type="PANTHER" id="PTHR43085:SF1">
    <property type="entry name" value="PSEUDOURIDINE KINASE-RELATED"/>
    <property type="match status" value="1"/>
</dbReference>
<evidence type="ECO:0000256" key="1">
    <source>
        <dbReference type="ARBA" id="ARBA00010688"/>
    </source>
</evidence>
<dbReference type="InterPro" id="IPR050306">
    <property type="entry name" value="PfkB_Carbo_kinase"/>
</dbReference>
<dbReference type="EMBL" id="CP000481">
    <property type="protein sequence ID" value="ABK53892.1"/>
    <property type="molecule type" value="Genomic_DNA"/>
</dbReference>
<dbReference type="KEGG" id="ace:Acel_2120"/>
<gene>
    <name evidence="8" type="ordered locus">Acel_2120</name>
</gene>
<dbReference type="InterPro" id="IPR002139">
    <property type="entry name" value="Ribo/fructo_kinase"/>
</dbReference>
<evidence type="ECO:0000313" key="9">
    <source>
        <dbReference type="Proteomes" id="UP000008221"/>
    </source>
</evidence>
<keyword evidence="2 6" id="KW-0808">Transferase</keyword>
<protein>
    <submittedName>
        <fullName evidence="8">PfkB domain protein</fullName>
    </submittedName>
</protein>
<comment type="similarity">
    <text evidence="1 6">Belongs to the carbohydrate kinase PfkB family.</text>
</comment>
<dbReference type="SUPFAM" id="SSF53613">
    <property type="entry name" value="Ribokinase-like"/>
    <property type="match status" value="1"/>
</dbReference>
<dbReference type="eggNOG" id="COG0524">
    <property type="taxonomic scope" value="Bacteria"/>
</dbReference>
<evidence type="ECO:0000256" key="3">
    <source>
        <dbReference type="ARBA" id="ARBA00022741"/>
    </source>
</evidence>
<sequence length="311" mass="33101">MIVVCGETLVDLVPAGDGLWRALPGGSPANVAVALARLGTPVAMLARIATDPFGVLLRDRLMREHVDMRYVVTAREPSTLAVVSFDEAGNARYSFYLEGTADWQWRIEEFPPVFGPETVALHAGSMALMRPPGGAVVEGVLRREFPHRVISVDPNVRAVLCPDPAQYRAAVERWLEHAHIVKASVDDVRWLYPGVSPDDVLLRWLRLGPLVVVLTLGADGAMARSASGAAVTVPGMSVPVVDTIGAGDTFSGALLHHFARNGALSIEKLRVIDEGELAAALRFAAAAAAVTCQRAGADPPRLQEIPGEASA</sequence>
<evidence type="ECO:0000256" key="5">
    <source>
        <dbReference type="ARBA" id="ARBA00022840"/>
    </source>
</evidence>
<dbReference type="PRINTS" id="PR00990">
    <property type="entry name" value="RIBOKINASE"/>
</dbReference>
<dbReference type="GO" id="GO:0006000">
    <property type="term" value="P:fructose metabolic process"/>
    <property type="evidence" value="ECO:0007669"/>
    <property type="project" value="UniProtKB-ARBA"/>
</dbReference>
<dbReference type="Gene3D" id="3.40.1190.20">
    <property type="match status" value="1"/>
</dbReference>
<evidence type="ECO:0000256" key="4">
    <source>
        <dbReference type="ARBA" id="ARBA00022777"/>
    </source>
</evidence>
<evidence type="ECO:0000313" key="8">
    <source>
        <dbReference type="EMBL" id="ABK53892.1"/>
    </source>
</evidence>
<keyword evidence="5" id="KW-0067">ATP-binding</keyword>
<keyword evidence="3" id="KW-0547">Nucleotide-binding</keyword>
<feature type="domain" description="Carbohydrate kinase PfkB" evidence="7">
    <location>
        <begin position="2"/>
        <end position="300"/>
    </location>
</feature>
<reference evidence="8 9" key="1">
    <citation type="journal article" date="2009" name="Genome Res.">
        <title>Complete genome of the cellulolytic thermophile Acidothermus cellulolyticus 11B provides insights into its ecophysiological and evolutionary adaptations.</title>
        <authorList>
            <person name="Barabote R.D."/>
            <person name="Xie G."/>
            <person name="Leu D.H."/>
            <person name="Normand P."/>
            <person name="Necsulea A."/>
            <person name="Daubin V."/>
            <person name="Medigue C."/>
            <person name="Adney W.S."/>
            <person name="Xu X.C."/>
            <person name="Lapidus A."/>
            <person name="Parales R.E."/>
            <person name="Detter C."/>
            <person name="Pujic P."/>
            <person name="Bruce D."/>
            <person name="Lavire C."/>
            <person name="Challacombe J.F."/>
            <person name="Brettin T.S."/>
            <person name="Berry A.M."/>
        </authorList>
    </citation>
    <scope>NUCLEOTIDE SEQUENCE [LARGE SCALE GENOMIC DNA]</scope>
    <source>
        <strain evidence="9">ATCC 43068 / DSM 8971 / 11B</strain>
    </source>
</reference>
<keyword evidence="9" id="KW-1185">Reference proteome</keyword>